<proteinExistence type="inferred from homology"/>
<dbReference type="EMBL" id="SHKL01000001">
    <property type="protein sequence ID" value="RZT89012.1"/>
    <property type="molecule type" value="Genomic_DNA"/>
</dbReference>
<organism evidence="2 3">
    <name type="scientific">Pseudonocardia sediminis</name>
    <dbReference type="NCBI Taxonomy" id="1397368"/>
    <lineage>
        <taxon>Bacteria</taxon>
        <taxon>Bacillati</taxon>
        <taxon>Actinomycetota</taxon>
        <taxon>Actinomycetes</taxon>
        <taxon>Pseudonocardiales</taxon>
        <taxon>Pseudonocardiaceae</taxon>
        <taxon>Pseudonocardia</taxon>
    </lineage>
</organism>
<dbReference type="InterPro" id="IPR005531">
    <property type="entry name" value="Asp23"/>
</dbReference>
<dbReference type="RefSeq" id="WP_130293243.1">
    <property type="nucleotide sequence ID" value="NZ_SHKL01000001.1"/>
</dbReference>
<name>A0A4Q7V350_PSEST</name>
<evidence type="ECO:0000313" key="3">
    <source>
        <dbReference type="Proteomes" id="UP000291591"/>
    </source>
</evidence>
<evidence type="ECO:0000313" key="2">
    <source>
        <dbReference type="EMBL" id="RZT89012.1"/>
    </source>
</evidence>
<comment type="similarity">
    <text evidence="1">Belongs to the asp23 family.</text>
</comment>
<gene>
    <name evidence="2" type="ORF">EV383_5966</name>
</gene>
<sequence length="210" mass="21882">MTDTGDLGPPPDALPCGRSVDDVLDQVADGRGTERDAHQAQCPHCQAALSEYERIWAPVRELGDERVQAPDSILETALAQIRRAIEHPDYGVITSPDGLTRVSARVVVVAARQGAQQVPGVRVALSKHLAGVTGEPGAPLDGDPPTDVAEDVAAGVSGSSAAVQITLAADYGTDLVRLGELVRSSVTTSVRDVTSLEPAQVTVIIDDVLP</sequence>
<reference evidence="2 3" key="1">
    <citation type="submission" date="2019-02" db="EMBL/GenBank/DDBJ databases">
        <title>Sequencing the genomes of 1000 actinobacteria strains.</title>
        <authorList>
            <person name="Klenk H.-P."/>
        </authorList>
    </citation>
    <scope>NUCLEOTIDE SEQUENCE [LARGE SCALE GENOMIC DNA]</scope>
    <source>
        <strain evidence="2 3">DSM 45779</strain>
    </source>
</reference>
<protein>
    <submittedName>
        <fullName evidence="2">Cell envelope-related Asp23 family protein</fullName>
    </submittedName>
</protein>
<accession>A0A4Q7V350</accession>
<dbReference type="Pfam" id="PF03780">
    <property type="entry name" value="Asp23"/>
    <property type="match status" value="1"/>
</dbReference>
<dbReference type="OrthoDB" id="3711227at2"/>
<evidence type="ECO:0000256" key="1">
    <source>
        <dbReference type="ARBA" id="ARBA00005721"/>
    </source>
</evidence>
<dbReference type="AlphaFoldDB" id="A0A4Q7V350"/>
<keyword evidence="3" id="KW-1185">Reference proteome</keyword>
<dbReference type="Proteomes" id="UP000291591">
    <property type="component" value="Unassembled WGS sequence"/>
</dbReference>
<comment type="caution">
    <text evidence="2">The sequence shown here is derived from an EMBL/GenBank/DDBJ whole genome shotgun (WGS) entry which is preliminary data.</text>
</comment>